<reference evidence="1 2" key="1">
    <citation type="journal article" date="2014" name="Nat. Genet.">
        <title>Genome sequence of the hot pepper provides insights into the evolution of pungency in Capsicum species.</title>
        <authorList>
            <person name="Kim S."/>
            <person name="Park M."/>
            <person name="Yeom S.I."/>
            <person name="Kim Y.M."/>
            <person name="Lee J.M."/>
            <person name="Lee H.A."/>
            <person name="Seo E."/>
            <person name="Choi J."/>
            <person name="Cheong K."/>
            <person name="Kim K.T."/>
            <person name="Jung K."/>
            <person name="Lee G.W."/>
            <person name="Oh S.K."/>
            <person name="Bae C."/>
            <person name="Kim S.B."/>
            <person name="Lee H.Y."/>
            <person name="Kim S.Y."/>
            <person name="Kim M.S."/>
            <person name="Kang B.C."/>
            <person name="Jo Y.D."/>
            <person name="Yang H.B."/>
            <person name="Jeong H.J."/>
            <person name="Kang W.H."/>
            <person name="Kwon J.K."/>
            <person name="Shin C."/>
            <person name="Lim J.Y."/>
            <person name="Park J.H."/>
            <person name="Huh J.H."/>
            <person name="Kim J.S."/>
            <person name="Kim B.D."/>
            <person name="Cohen O."/>
            <person name="Paran I."/>
            <person name="Suh M.C."/>
            <person name="Lee S.B."/>
            <person name="Kim Y.K."/>
            <person name="Shin Y."/>
            <person name="Noh S.J."/>
            <person name="Park J."/>
            <person name="Seo Y.S."/>
            <person name="Kwon S.Y."/>
            <person name="Kim H.A."/>
            <person name="Park J.M."/>
            <person name="Kim H.J."/>
            <person name="Choi S.B."/>
            <person name="Bosland P.W."/>
            <person name="Reeves G."/>
            <person name="Jo S.H."/>
            <person name="Lee B.W."/>
            <person name="Cho H.T."/>
            <person name="Choi H.S."/>
            <person name="Lee M.S."/>
            <person name="Yu Y."/>
            <person name="Do Choi Y."/>
            <person name="Park B.S."/>
            <person name="van Deynze A."/>
            <person name="Ashrafi H."/>
            <person name="Hill T."/>
            <person name="Kim W.T."/>
            <person name="Pai H.S."/>
            <person name="Ahn H.K."/>
            <person name="Yeam I."/>
            <person name="Giovannoni J.J."/>
            <person name="Rose J.K."/>
            <person name="Sorensen I."/>
            <person name="Lee S.J."/>
            <person name="Kim R.W."/>
            <person name="Choi I.Y."/>
            <person name="Choi B.S."/>
            <person name="Lim J.S."/>
            <person name="Lee Y.H."/>
            <person name="Choi D."/>
        </authorList>
    </citation>
    <scope>NUCLEOTIDE SEQUENCE [LARGE SCALE GENOMIC DNA]</scope>
    <source>
        <strain evidence="2">cv. CM334</strain>
    </source>
</reference>
<dbReference type="EMBL" id="AYRZ02000005">
    <property type="protein sequence ID" value="PHT81879.1"/>
    <property type="molecule type" value="Genomic_DNA"/>
</dbReference>
<keyword evidence="2" id="KW-1185">Reference proteome</keyword>
<proteinExistence type="predicted"/>
<dbReference type="AlphaFoldDB" id="A0A2G2ZIQ3"/>
<sequence>MLWESDEMKVILSLFKRRIPQKPIRLKNRSRKFILKQVYKNLTFLIDLTREIQGLPTEENVSKVLSKWSPLLRKGSLSLTIRGLGYFELPERALEIFYWAKKQPNIFPDDHILASTIEVLARSSELKVSFDLDKFTGLASRNMCEAILRGCIKEESLKLALKIFSMDKKSNRYLDTGVYAKLKPGNSSEQLYPGPSLLVQSSPLLDMSDLDLDKVILRNSLQKLERQIHEL</sequence>
<dbReference type="Gramene" id="PHT81879">
    <property type="protein sequence ID" value="PHT81879"/>
    <property type="gene ID" value="T459_14894"/>
</dbReference>
<evidence type="ECO:0000313" key="2">
    <source>
        <dbReference type="Proteomes" id="UP000222542"/>
    </source>
</evidence>
<protein>
    <submittedName>
        <fullName evidence="1">Uncharacterized protein</fullName>
    </submittedName>
</protein>
<comment type="caution">
    <text evidence="1">The sequence shown here is derived from an EMBL/GenBank/DDBJ whole genome shotgun (WGS) entry which is preliminary data.</text>
</comment>
<organism evidence="1 2">
    <name type="scientific">Capsicum annuum</name>
    <name type="common">Capsicum pepper</name>
    <dbReference type="NCBI Taxonomy" id="4072"/>
    <lineage>
        <taxon>Eukaryota</taxon>
        <taxon>Viridiplantae</taxon>
        <taxon>Streptophyta</taxon>
        <taxon>Embryophyta</taxon>
        <taxon>Tracheophyta</taxon>
        <taxon>Spermatophyta</taxon>
        <taxon>Magnoliopsida</taxon>
        <taxon>eudicotyledons</taxon>
        <taxon>Gunneridae</taxon>
        <taxon>Pentapetalae</taxon>
        <taxon>asterids</taxon>
        <taxon>lamiids</taxon>
        <taxon>Solanales</taxon>
        <taxon>Solanaceae</taxon>
        <taxon>Solanoideae</taxon>
        <taxon>Capsiceae</taxon>
        <taxon>Capsicum</taxon>
    </lineage>
</organism>
<dbReference type="Gene3D" id="1.25.40.10">
    <property type="entry name" value="Tetratricopeptide repeat domain"/>
    <property type="match status" value="1"/>
</dbReference>
<evidence type="ECO:0000313" key="1">
    <source>
        <dbReference type="EMBL" id="PHT81879.1"/>
    </source>
</evidence>
<name>A0A2G2ZIQ3_CAPAN</name>
<dbReference type="InterPro" id="IPR011990">
    <property type="entry name" value="TPR-like_helical_dom_sf"/>
</dbReference>
<accession>A0A2G2ZIQ3</accession>
<reference evidence="1 2" key="2">
    <citation type="journal article" date="2017" name="Genome Biol.">
        <title>New reference genome sequences of hot pepper reveal the massive evolution of plant disease-resistance genes by retroduplication.</title>
        <authorList>
            <person name="Kim S."/>
            <person name="Park J."/>
            <person name="Yeom S.I."/>
            <person name="Kim Y.M."/>
            <person name="Seo E."/>
            <person name="Kim K.T."/>
            <person name="Kim M.S."/>
            <person name="Lee J.M."/>
            <person name="Cheong K."/>
            <person name="Shin H.S."/>
            <person name="Kim S.B."/>
            <person name="Han K."/>
            <person name="Lee J."/>
            <person name="Park M."/>
            <person name="Lee H.A."/>
            <person name="Lee H.Y."/>
            <person name="Lee Y."/>
            <person name="Oh S."/>
            <person name="Lee J.H."/>
            <person name="Choi E."/>
            <person name="Choi E."/>
            <person name="Lee S.E."/>
            <person name="Jeon J."/>
            <person name="Kim H."/>
            <person name="Choi G."/>
            <person name="Song H."/>
            <person name="Lee J."/>
            <person name="Lee S.C."/>
            <person name="Kwon J.K."/>
            <person name="Lee H.Y."/>
            <person name="Koo N."/>
            <person name="Hong Y."/>
            <person name="Kim R.W."/>
            <person name="Kang W.H."/>
            <person name="Huh J.H."/>
            <person name="Kang B.C."/>
            <person name="Yang T.J."/>
            <person name="Lee Y.H."/>
            <person name="Bennetzen J.L."/>
            <person name="Choi D."/>
        </authorList>
    </citation>
    <scope>NUCLEOTIDE SEQUENCE [LARGE SCALE GENOMIC DNA]</scope>
    <source>
        <strain evidence="2">cv. CM334</strain>
    </source>
</reference>
<dbReference type="PANTHER" id="PTHR47930">
    <property type="entry name" value="YALI0C12947P"/>
    <property type="match status" value="1"/>
</dbReference>
<gene>
    <name evidence="1" type="ORF">T459_14894</name>
</gene>
<dbReference type="Proteomes" id="UP000222542">
    <property type="component" value="Unassembled WGS sequence"/>
</dbReference>
<dbReference type="STRING" id="4072.A0A2G2ZIQ3"/>
<dbReference type="PANTHER" id="PTHR47930:SF2">
    <property type="entry name" value="PENTATRICOPEPTIDE REPEAT PROTEIN (AFU_ORTHOLOGUE AFUA_8G04250)"/>
    <property type="match status" value="1"/>
</dbReference>